<evidence type="ECO:0000313" key="1">
    <source>
        <dbReference type="EMBL" id="PXW79102.1"/>
    </source>
</evidence>
<evidence type="ECO:0000313" key="2">
    <source>
        <dbReference type="Proteomes" id="UP000248014"/>
    </source>
</evidence>
<name>A0A2V3VBC0_9SPHN</name>
<comment type="caution">
    <text evidence="1">The sequence shown here is derived from an EMBL/GenBank/DDBJ whole genome shotgun (WGS) entry which is preliminary data.</text>
</comment>
<dbReference type="Proteomes" id="UP000248014">
    <property type="component" value="Unassembled WGS sequence"/>
</dbReference>
<dbReference type="OrthoDB" id="7562693at2"/>
<evidence type="ECO:0008006" key="3">
    <source>
        <dbReference type="Google" id="ProtNLM"/>
    </source>
</evidence>
<dbReference type="AlphaFoldDB" id="A0A2V3VBC0"/>
<protein>
    <recommendedName>
        <fullName evidence="3">Hemerythrin HHE cation binding domain-containing protein</fullName>
    </recommendedName>
</protein>
<proteinExistence type="predicted"/>
<gene>
    <name evidence="1" type="ORF">C7451_101164</name>
</gene>
<keyword evidence="2" id="KW-1185">Reference proteome</keyword>
<accession>A0A2V3VBC0</accession>
<dbReference type="RefSeq" id="WP_110297078.1">
    <property type="nucleotide sequence ID" value="NZ_QJJM01000001.1"/>
</dbReference>
<sequence length="140" mass="16026">MSTQTFAHQHGELLTHAEAILAAAANGSETELQNLPALRLAFARLVNSHCSVEIRMVNARAPQFDADSDRRALIRRFHDELLMWRGDLMDCNTNWPQREVANDRAGFIADFRGLADRLKARVRWEEQVFYPAILAEPVRR</sequence>
<dbReference type="EMBL" id="QJJM01000001">
    <property type="protein sequence ID" value="PXW79102.1"/>
    <property type="molecule type" value="Genomic_DNA"/>
</dbReference>
<organism evidence="1 2">
    <name type="scientific">Blastomonas natatoria</name>
    <dbReference type="NCBI Taxonomy" id="34015"/>
    <lineage>
        <taxon>Bacteria</taxon>
        <taxon>Pseudomonadati</taxon>
        <taxon>Pseudomonadota</taxon>
        <taxon>Alphaproteobacteria</taxon>
        <taxon>Sphingomonadales</taxon>
        <taxon>Sphingomonadaceae</taxon>
        <taxon>Blastomonas</taxon>
    </lineage>
</organism>
<reference evidence="1 2" key="1">
    <citation type="submission" date="2018-05" db="EMBL/GenBank/DDBJ databases">
        <title>Genomic Encyclopedia of Type Strains, Phase IV (KMG-IV): sequencing the most valuable type-strain genomes for metagenomic binning, comparative biology and taxonomic classification.</title>
        <authorList>
            <person name="Goeker M."/>
        </authorList>
    </citation>
    <scope>NUCLEOTIDE SEQUENCE [LARGE SCALE GENOMIC DNA]</scope>
    <source>
        <strain evidence="1 2">DSM 3183</strain>
    </source>
</reference>